<dbReference type="CDD" id="cd01650">
    <property type="entry name" value="RT_nLTR_like"/>
    <property type="match status" value="1"/>
</dbReference>
<dbReference type="SUPFAM" id="SSF56219">
    <property type="entry name" value="DNase I-like"/>
    <property type="match status" value="1"/>
</dbReference>
<evidence type="ECO:0000313" key="3">
    <source>
        <dbReference type="EMBL" id="KAH6590913.1"/>
    </source>
</evidence>
<evidence type="ECO:0000313" key="4">
    <source>
        <dbReference type="Proteomes" id="UP001648503"/>
    </source>
</evidence>
<dbReference type="Pfam" id="PF00078">
    <property type="entry name" value="RVT_1"/>
    <property type="match status" value="1"/>
</dbReference>
<dbReference type="PROSITE" id="PS50878">
    <property type="entry name" value="RT_POL"/>
    <property type="match status" value="1"/>
</dbReference>
<feature type="compositionally biased region" description="Basic residues" evidence="1">
    <location>
        <begin position="88"/>
        <end position="102"/>
    </location>
</feature>
<dbReference type="InterPro" id="IPR043502">
    <property type="entry name" value="DNA/RNA_pol_sf"/>
</dbReference>
<gene>
    <name evidence="3" type="ORF">BASA50_008914</name>
</gene>
<dbReference type="SUPFAM" id="SSF56672">
    <property type="entry name" value="DNA/RNA polymerases"/>
    <property type="match status" value="1"/>
</dbReference>
<dbReference type="EMBL" id="JAFCIX010000418">
    <property type="protein sequence ID" value="KAH6590913.1"/>
    <property type="molecule type" value="Genomic_DNA"/>
</dbReference>
<dbReference type="InterPro" id="IPR000477">
    <property type="entry name" value="RT_dom"/>
</dbReference>
<dbReference type="Gene3D" id="3.60.10.10">
    <property type="entry name" value="Endonuclease/exonuclease/phosphatase"/>
    <property type="match status" value="1"/>
</dbReference>
<dbReference type="Proteomes" id="UP001648503">
    <property type="component" value="Unassembled WGS sequence"/>
</dbReference>
<feature type="region of interest" description="Disordered" evidence="1">
    <location>
        <begin position="86"/>
        <end position="116"/>
    </location>
</feature>
<dbReference type="InterPro" id="IPR036691">
    <property type="entry name" value="Endo/exonu/phosph_ase_sf"/>
</dbReference>
<keyword evidence="4" id="KW-1185">Reference proteome</keyword>
<reference evidence="3 4" key="1">
    <citation type="submission" date="2021-02" db="EMBL/GenBank/DDBJ databases">
        <title>Variation within the Batrachochytrium salamandrivorans European outbreak.</title>
        <authorList>
            <person name="Kelly M."/>
            <person name="Pasmans F."/>
            <person name="Shea T.P."/>
            <person name="Munoz J.F."/>
            <person name="Carranza S."/>
            <person name="Cuomo C.A."/>
            <person name="Martel A."/>
        </authorList>
    </citation>
    <scope>NUCLEOTIDE SEQUENCE [LARGE SCALE GENOMIC DNA]</scope>
    <source>
        <strain evidence="3 4">AMFP18/2</strain>
    </source>
</reference>
<feature type="region of interest" description="Disordered" evidence="1">
    <location>
        <begin position="1"/>
        <end position="20"/>
    </location>
</feature>
<organism evidence="3 4">
    <name type="scientific">Batrachochytrium salamandrivorans</name>
    <dbReference type="NCBI Taxonomy" id="1357716"/>
    <lineage>
        <taxon>Eukaryota</taxon>
        <taxon>Fungi</taxon>
        <taxon>Fungi incertae sedis</taxon>
        <taxon>Chytridiomycota</taxon>
        <taxon>Chytridiomycota incertae sedis</taxon>
        <taxon>Chytridiomycetes</taxon>
        <taxon>Rhizophydiales</taxon>
        <taxon>Rhizophydiales incertae sedis</taxon>
        <taxon>Batrachochytrium</taxon>
    </lineage>
</organism>
<feature type="compositionally biased region" description="Pro residues" evidence="1">
    <location>
        <begin position="106"/>
        <end position="115"/>
    </location>
</feature>
<protein>
    <recommendedName>
        <fullName evidence="2">Reverse transcriptase domain-containing protein</fullName>
    </recommendedName>
</protein>
<dbReference type="PANTHER" id="PTHR47027">
    <property type="entry name" value="REVERSE TRANSCRIPTASE DOMAIN-CONTAINING PROTEIN"/>
    <property type="match status" value="1"/>
</dbReference>
<sequence length="1245" mass="138413">MANSDISVPSVDHRQEPSLSPSTTFSIYGLAAVSITYLRSILAPILGHQMEHVSKIDRRTTKHGARFRITVPEDRQRNIIQRLERQSKQTHWRIRQNYRHRRPDQPRPTAPPPPLSRQILAVNVANISNKRPAIRHIVRNTRLWAISETCITSSKFRFTVPGFDVIQHPATGPGRRGIALGIPSCFGGHEHGSAVGTMILAKVPNFTTECLWIVGSVYVGHSGATTNYSRREAFASIRQALDRVVPFDNNHPVLIFGDWNTDPQRLQRIVHLWGHGLTVMQFSGSQITRLSTVHGRRHSSIDHFVCNAPARALLTSPRVDRQTAVANHFVIRTSIRAEAQGQPPVPRAPTISRHHCLEATDRIATSNYWDVLADGAADDTDTDIHQLTCQFLESANAVADNLSLRLSPPATRSNRRLLSGTTKRAILASNTARQAFIAAATHTNPDPVQCSTLRDEWSRLKAAATQLERVNGRKQWVKHADNLDRAVSDGRTDLVFAAARAMSGNSSRSAAVTPLYNSNGIVQYDPTSILRVMQGHYGSLAADTTGHSLDLQYWHDRQPIQVSPNTPTIRNSDILDQDFSWNQIAAALLQMSPRKAPGDDGITTAFYQAALYMPANTQEGVPPTPFARALLRVCGQVFASATIPRAWLCASIVSIDKKDGDPLNPGDKRGIALINVGLKLVCKVLQMRIERFVETNNLLSYEQAGFRKREECVGQVVSLVDIIQRRQNAGLNTHVLFIDIRKAFDTVPVGALLWKLQNMGFPRRTLAFLKALYTSSSARARAGSLLSDPFPVQRGVRQGCPLSGLLFNLFIDDILDGVAPITVPGLPRDTNPIRGLMYADDVAVFADSEQSLLAASTAIEQWANQWEMQFGVAKCGIISFTGHLAPRLDNPLDIRLHGQLVSRVESYKYLGVLIDSKLDHSAWLKQKRSALEHTISALHPVLANHQLTVNYRSRIFSAVVMGKAYYGLELVGGNKSHLAPLQTTINKGIRLFTGARLSTAIGPFWLKLGLGLFSLAHWFHENRYWLTPQIRPKTVKQRHSFALMETLRTCGDSASLQKYVTRQLLDTSGFFKDPSFDQSRAHGTRYLMLARMDALWTARKAIRIGILVDTHPFSADHCILCDQQLLSTSIAHLVVECEQVTGHRIQSGLVPAIQKSRLRLLGRALDPGVENVYTWLRGGVLNGEADLDQRWLDGTVEHESMGTRHDNRALAARLADFLQVAYRQYQSTLWQIPPGSPCGSWLTDF</sequence>
<evidence type="ECO:0000259" key="2">
    <source>
        <dbReference type="PROSITE" id="PS50878"/>
    </source>
</evidence>
<evidence type="ECO:0000256" key="1">
    <source>
        <dbReference type="SAM" id="MobiDB-lite"/>
    </source>
</evidence>
<dbReference type="PANTHER" id="PTHR47027:SF20">
    <property type="entry name" value="REVERSE TRANSCRIPTASE-LIKE PROTEIN WITH RNA-DIRECTED DNA POLYMERASE DOMAIN"/>
    <property type="match status" value="1"/>
</dbReference>
<name>A0ABQ8F2D2_9FUNG</name>
<accession>A0ABQ8F2D2</accession>
<proteinExistence type="predicted"/>
<feature type="domain" description="Reverse transcriptase" evidence="2">
    <location>
        <begin position="636"/>
        <end position="914"/>
    </location>
</feature>
<comment type="caution">
    <text evidence="3">The sequence shown here is derived from an EMBL/GenBank/DDBJ whole genome shotgun (WGS) entry which is preliminary data.</text>
</comment>